<organism evidence="3 4">
    <name type="scientific">Gigaspora margarita</name>
    <dbReference type="NCBI Taxonomy" id="4874"/>
    <lineage>
        <taxon>Eukaryota</taxon>
        <taxon>Fungi</taxon>
        <taxon>Fungi incertae sedis</taxon>
        <taxon>Mucoromycota</taxon>
        <taxon>Glomeromycotina</taxon>
        <taxon>Glomeromycetes</taxon>
        <taxon>Diversisporales</taxon>
        <taxon>Gigasporaceae</taxon>
        <taxon>Gigaspora</taxon>
    </lineage>
</organism>
<dbReference type="EMBL" id="CAJVQB010009578">
    <property type="protein sequence ID" value="CAG8731557.1"/>
    <property type="molecule type" value="Genomic_DNA"/>
</dbReference>
<keyword evidence="1" id="KW-0175">Coiled coil</keyword>
<sequence length="344" mass="40378">IKNQKFIIPTPTAVQLIVQAVHDPEDPLQNQITIDVDNYSTFSDSVSEVYTSDEQPSDEQRLITNQIAKVQTKPIQQPVATNSTNSLQLKTCSNKEQCQTQTITNVLPCNNNQKYKNLKKILTAIILLSILALFWYHQKTNNAIISNLIETINVEIFEKYNLWKNAKFFETENNALKVENYALKYELSNLKTRYTDLEKDITNLKEKYIASNERKIILESQETEFKYTIKNLKDTIKDFEATINDLKNNEINLKEQYKELLRKLTLLKNKNEESENRKKQLENKINKIIEDRDQLINTINKLRKKGNELKNKYEKEKQEIQNKLDELEAERINKIVKNSKRGYN</sequence>
<keyword evidence="2" id="KW-0812">Transmembrane</keyword>
<dbReference type="Proteomes" id="UP000789901">
    <property type="component" value="Unassembled WGS sequence"/>
</dbReference>
<reference evidence="3 4" key="1">
    <citation type="submission" date="2021-06" db="EMBL/GenBank/DDBJ databases">
        <authorList>
            <person name="Kallberg Y."/>
            <person name="Tangrot J."/>
            <person name="Rosling A."/>
        </authorList>
    </citation>
    <scope>NUCLEOTIDE SEQUENCE [LARGE SCALE GENOMIC DNA]</scope>
    <source>
        <strain evidence="3 4">120-4 pot B 10/14</strain>
    </source>
</reference>
<dbReference type="Gene3D" id="1.10.287.1490">
    <property type="match status" value="1"/>
</dbReference>
<accession>A0ABN7V565</accession>
<name>A0ABN7V565_GIGMA</name>
<keyword evidence="4" id="KW-1185">Reference proteome</keyword>
<gene>
    <name evidence="3" type="ORF">GMARGA_LOCUS14448</name>
</gene>
<feature type="non-terminal residue" evidence="3">
    <location>
        <position position="1"/>
    </location>
</feature>
<protein>
    <submittedName>
        <fullName evidence="3">43275_t:CDS:1</fullName>
    </submittedName>
</protein>
<evidence type="ECO:0000313" key="4">
    <source>
        <dbReference type="Proteomes" id="UP000789901"/>
    </source>
</evidence>
<feature type="coiled-coil region" evidence="1">
    <location>
        <begin position="187"/>
        <end position="337"/>
    </location>
</feature>
<comment type="caution">
    <text evidence="3">The sequence shown here is derived from an EMBL/GenBank/DDBJ whole genome shotgun (WGS) entry which is preliminary data.</text>
</comment>
<evidence type="ECO:0000256" key="1">
    <source>
        <dbReference type="SAM" id="Coils"/>
    </source>
</evidence>
<evidence type="ECO:0000256" key="2">
    <source>
        <dbReference type="SAM" id="Phobius"/>
    </source>
</evidence>
<proteinExistence type="predicted"/>
<keyword evidence="2" id="KW-1133">Transmembrane helix</keyword>
<feature type="transmembrane region" description="Helical" evidence="2">
    <location>
        <begin position="121"/>
        <end position="137"/>
    </location>
</feature>
<evidence type="ECO:0000313" key="3">
    <source>
        <dbReference type="EMBL" id="CAG8731557.1"/>
    </source>
</evidence>
<keyword evidence="2" id="KW-0472">Membrane</keyword>